<evidence type="ECO:0000256" key="1">
    <source>
        <dbReference type="ARBA" id="ARBA00022737"/>
    </source>
</evidence>
<feature type="compositionally biased region" description="Basic and acidic residues" evidence="4">
    <location>
        <begin position="130"/>
        <end position="141"/>
    </location>
</feature>
<feature type="domain" description="RRM" evidence="5">
    <location>
        <begin position="144"/>
        <end position="216"/>
    </location>
</feature>
<evidence type="ECO:0000313" key="6">
    <source>
        <dbReference type="EMBL" id="CAF3893716.1"/>
    </source>
</evidence>
<dbReference type="InterPro" id="IPR035979">
    <property type="entry name" value="RBD_domain_sf"/>
</dbReference>
<comment type="caution">
    <text evidence="6">The sequence shown here is derived from an EMBL/GenBank/DDBJ whole genome shotgun (WGS) entry which is preliminary data.</text>
</comment>
<organism evidence="6 7">
    <name type="scientific">Rotaria sordida</name>
    <dbReference type="NCBI Taxonomy" id="392033"/>
    <lineage>
        <taxon>Eukaryota</taxon>
        <taxon>Metazoa</taxon>
        <taxon>Spiralia</taxon>
        <taxon>Gnathifera</taxon>
        <taxon>Rotifera</taxon>
        <taxon>Eurotatoria</taxon>
        <taxon>Bdelloidea</taxon>
        <taxon>Philodinida</taxon>
        <taxon>Philodinidae</taxon>
        <taxon>Rotaria</taxon>
    </lineage>
</organism>
<dbReference type="SMART" id="SM00360">
    <property type="entry name" value="RRM"/>
    <property type="match status" value="2"/>
</dbReference>
<evidence type="ECO:0000256" key="2">
    <source>
        <dbReference type="ARBA" id="ARBA00022884"/>
    </source>
</evidence>
<dbReference type="PROSITE" id="PS50102">
    <property type="entry name" value="RRM"/>
    <property type="match status" value="1"/>
</dbReference>
<keyword evidence="1" id="KW-0677">Repeat</keyword>
<dbReference type="Proteomes" id="UP000663836">
    <property type="component" value="Unassembled WGS sequence"/>
</dbReference>
<dbReference type="GO" id="GO:0003723">
    <property type="term" value="F:RNA binding"/>
    <property type="evidence" value="ECO:0007669"/>
    <property type="project" value="UniProtKB-UniRule"/>
</dbReference>
<feature type="region of interest" description="Disordered" evidence="4">
    <location>
        <begin position="108"/>
        <end position="141"/>
    </location>
</feature>
<protein>
    <recommendedName>
        <fullName evidence="5">RRM domain-containing protein</fullName>
    </recommendedName>
</protein>
<dbReference type="SUPFAM" id="SSF54928">
    <property type="entry name" value="RNA-binding domain, RBD"/>
    <property type="match status" value="2"/>
</dbReference>
<dbReference type="InterPro" id="IPR021790">
    <property type="entry name" value="PTBP1-like_RRM2"/>
</dbReference>
<gene>
    <name evidence="6" type="ORF">JBS370_LOCUS20502</name>
</gene>
<sequence length="519" mass="56731">MSQSATLIRVAKHTLDGTTIYPHNGQNTIYYQPIDLSSTPLNSTSTTKYLAYTTQRPHDHLVSLASHHIRIIVRICICISFVRSMKRLLSNDLSTSPPTKISAVTSNEEEMNNNNNSYNLNNGHQNGDSNEAKKARIEKSPPSRVVHLRNIDASELEIVQFGLSFGKITNVLNLRKKNQAFLEFDSIEHAQAMTDYFSSIPILLNGRQIFVQFSNHQELKTDPNNANNQQAQAALQSATTLQEIGRTGGQNCVLRVIVSNMIYAVNVDIFHQIFGKFGVVLKIITFTKNDKFQGLIQMKDAITAQSAKLNLNGQNIYNGCCTLQIDFSKLHALNVKYNNDKSRDYTNPTLPSSENANEPISIGARYLTGIPNVYGSPLMAFTGAPLTTLSAINNGAIHFPPSTATVLNANQLAQQYTTAIACSIPSGTNPTTTLLQTTNTTQSPLSLSTLQQHTHQHGPTTSPYIFLSAPTSSSDEVCGNGGGTSVATGKTATLSSPSALYFYNNNSTPTMYSADFLRL</sequence>
<evidence type="ECO:0000256" key="3">
    <source>
        <dbReference type="PROSITE-ProRule" id="PRU00176"/>
    </source>
</evidence>
<reference evidence="6" key="1">
    <citation type="submission" date="2021-02" db="EMBL/GenBank/DDBJ databases">
        <authorList>
            <person name="Nowell W R."/>
        </authorList>
    </citation>
    <scope>NUCLEOTIDE SEQUENCE</scope>
</reference>
<accession>A0A819HD06</accession>
<keyword evidence="2 3" id="KW-0694">RNA-binding</keyword>
<dbReference type="CDD" id="cd12421">
    <property type="entry name" value="RRM1_PTBP1_hnRNPL_like"/>
    <property type="match status" value="1"/>
</dbReference>
<feature type="compositionally biased region" description="Low complexity" evidence="4">
    <location>
        <begin position="112"/>
        <end position="126"/>
    </location>
</feature>
<name>A0A819HD06_9BILA</name>
<evidence type="ECO:0000313" key="7">
    <source>
        <dbReference type="Proteomes" id="UP000663836"/>
    </source>
</evidence>
<dbReference type="InterPro" id="IPR012677">
    <property type="entry name" value="Nucleotide-bd_a/b_plait_sf"/>
</dbReference>
<dbReference type="PANTHER" id="PTHR15592">
    <property type="entry name" value="MATRIN 3/NUCLEAR PROTEIN 220-RELATED"/>
    <property type="match status" value="1"/>
</dbReference>
<dbReference type="AlphaFoldDB" id="A0A819HD06"/>
<dbReference type="EMBL" id="CAJOBD010002591">
    <property type="protein sequence ID" value="CAF3893716.1"/>
    <property type="molecule type" value="Genomic_DNA"/>
</dbReference>
<proteinExistence type="predicted"/>
<dbReference type="Gene3D" id="3.30.70.330">
    <property type="match status" value="2"/>
</dbReference>
<dbReference type="InterPro" id="IPR000504">
    <property type="entry name" value="RRM_dom"/>
</dbReference>
<evidence type="ECO:0000256" key="4">
    <source>
        <dbReference type="SAM" id="MobiDB-lite"/>
    </source>
</evidence>
<dbReference type="Pfam" id="PF11835">
    <property type="entry name" value="RRM_8"/>
    <property type="match status" value="1"/>
</dbReference>
<evidence type="ECO:0000259" key="5">
    <source>
        <dbReference type="PROSITE" id="PS50102"/>
    </source>
</evidence>